<sequence length="329" mass="38334">MTIKNKDLTNLPSYRAYNTYNSDESDITCDTCCASFQSFNLVYPGIHDTCKQLVKKLNYIKKEKTNDNLDYLSTYLFYWIHDNVTQFKIDLKSKYKDAMDILHSECNIIKTKIGISDNVCNLWDYKIDIENINKKKAFFEFFDDYETMREEITSSEGGDCNKYFDYIFDIAKIYKDFNTLCESDNNCNKFYISSQYPNPQVLLGLSSCSEIADTKGLSSELALLSSPVVPLDAFSGSLLSPVEQRNPPNFEYYHTIIIVVLSFFGIILMSFLIYRLTPIGPWIYNQVFKKKLIRNYFNGEDSQEFLEHTSDSLDTNSQKMDYNLRYYPS</sequence>
<evidence type="ECO:0000256" key="1">
    <source>
        <dbReference type="SAM" id="Phobius"/>
    </source>
</evidence>
<dbReference type="Pfam" id="PF05795">
    <property type="entry name" value="Plasmodium_Vir"/>
    <property type="match status" value="2"/>
</dbReference>
<reference evidence="2" key="2">
    <citation type="submission" date="2016-05" db="EMBL/GenBank/DDBJ databases">
        <authorList>
            <person name="Lavstsen T."/>
            <person name="Jespersen J.S."/>
        </authorList>
    </citation>
    <scope>NUCLEOTIDE SEQUENCE [LARGE SCALE GENOMIC DNA]</scope>
</reference>
<dbReference type="Proteomes" id="UP000078555">
    <property type="component" value="Unassembled WGS sequence"/>
</dbReference>
<proteinExistence type="predicted"/>
<feature type="transmembrane region" description="Helical" evidence="1">
    <location>
        <begin position="252"/>
        <end position="274"/>
    </location>
</feature>
<accession>A0A1A9A8Q9</accession>
<evidence type="ECO:0000313" key="3">
    <source>
        <dbReference type="EMBL" id="SBT55587.1"/>
    </source>
</evidence>
<protein>
    <submittedName>
        <fullName evidence="2">PIR Superfamily Protein</fullName>
    </submittedName>
</protein>
<gene>
    <name evidence="2" type="ORF">POVWA1_063710</name>
    <name evidence="3" type="ORF">POVWA2_068700</name>
</gene>
<evidence type="ECO:0000313" key="2">
    <source>
        <dbReference type="EMBL" id="SBT52552.1"/>
    </source>
</evidence>
<dbReference type="EMBL" id="FLRE01000966">
    <property type="protein sequence ID" value="SBT55587.1"/>
    <property type="molecule type" value="Genomic_DNA"/>
</dbReference>
<keyword evidence="1" id="KW-1133">Transmembrane helix</keyword>
<keyword evidence="1" id="KW-0472">Membrane</keyword>
<dbReference type="InterPro" id="IPR008780">
    <property type="entry name" value="Plasmodium_Vir"/>
</dbReference>
<reference evidence="4 5" key="1">
    <citation type="submission" date="2016-05" db="EMBL/GenBank/DDBJ databases">
        <authorList>
            <person name="Naeem Raeece"/>
        </authorList>
    </citation>
    <scope>NUCLEOTIDE SEQUENCE [LARGE SCALE GENOMIC DNA]</scope>
</reference>
<dbReference type="Proteomes" id="UP000078550">
    <property type="component" value="Unassembled WGS sequence"/>
</dbReference>
<evidence type="ECO:0000313" key="4">
    <source>
        <dbReference type="Proteomes" id="UP000078550"/>
    </source>
</evidence>
<name>A0A1A9A8Q9_PLAOA</name>
<keyword evidence="1" id="KW-0812">Transmembrane</keyword>
<dbReference type="EMBL" id="FLRD01000308">
    <property type="protein sequence ID" value="SBT52552.1"/>
    <property type="molecule type" value="Genomic_DNA"/>
</dbReference>
<keyword evidence="5" id="KW-1185">Reference proteome</keyword>
<organism evidence="2 5">
    <name type="scientific">Plasmodium ovale wallikeri</name>
    <dbReference type="NCBI Taxonomy" id="864142"/>
    <lineage>
        <taxon>Eukaryota</taxon>
        <taxon>Sar</taxon>
        <taxon>Alveolata</taxon>
        <taxon>Apicomplexa</taxon>
        <taxon>Aconoidasida</taxon>
        <taxon>Haemosporida</taxon>
        <taxon>Plasmodiidae</taxon>
        <taxon>Plasmodium</taxon>
        <taxon>Plasmodium (Plasmodium)</taxon>
    </lineage>
</organism>
<evidence type="ECO:0000313" key="5">
    <source>
        <dbReference type="Proteomes" id="UP000078555"/>
    </source>
</evidence>
<dbReference type="AlphaFoldDB" id="A0A1A9A8Q9"/>